<evidence type="ECO:0000256" key="7">
    <source>
        <dbReference type="PROSITE-ProRule" id="PRU01091"/>
    </source>
</evidence>
<dbReference type="Gene3D" id="6.10.250.690">
    <property type="match status" value="1"/>
</dbReference>
<dbReference type="Proteomes" id="UP000051647">
    <property type="component" value="Unassembled WGS sequence"/>
</dbReference>
<comment type="caution">
    <text evidence="10">The sequence shown here is derived from an EMBL/GenBank/DDBJ whole genome shotgun (WGS) entry which is preliminary data.</text>
</comment>
<evidence type="ECO:0000259" key="8">
    <source>
        <dbReference type="PROSITE" id="PS50110"/>
    </source>
</evidence>
<keyword evidence="2" id="KW-0902">Two-component regulatory system</keyword>
<dbReference type="InterPro" id="IPR036388">
    <property type="entry name" value="WH-like_DNA-bd_sf"/>
</dbReference>
<evidence type="ECO:0000256" key="2">
    <source>
        <dbReference type="ARBA" id="ARBA00023012"/>
    </source>
</evidence>
<dbReference type="SMART" id="SM00448">
    <property type="entry name" value="REC"/>
    <property type="match status" value="1"/>
</dbReference>
<dbReference type="InterPro" id="IPR001867">
    <property type="entry name" value="OmpR/PhoB-type_DNA-bd"/>
</dbReference>
<dbReference type="RefSeq" id="WP_010623433.1">
    <property type="nucleotide sequence ID" value="NZ_AZFA01000011.1"/>
</dbReference>
<organism evidence="10 11">
    <name type="scientific">Companilactobacillus versmoldensis DSM 14857 = KCTC 3814</name>
    <dbReference type="NCBI Taxonomy" id="1423815"/>
    <lineage>
        <taxon>Bacteria</taxon>
        <taxon>Bacillati</taxon>
        <taxon>Bacillota</taxon>
        <taxon>Bacilli</taxon>
        <taxon>Lactobacillales</taxon>
        <taxon>Lactobacillaceae</taxon>
        <taxon>Companilactobacillus</taxon>
    </lineage>
</organism>
<dbReference type="STRING" id="1423815.FC27_GL000350"/>
<evidence type="ECO:0000259" key="9">
    <source>
        <dbReference type="PROSITE" id="PS51755"/>
    </source>
</evidence>
<dbReference type="Gene3D" id="3.40.50.2300">
    <property type="match status" value="1"/>
</dbReference>
<dbReference type="CDD" id="cd00383">
    <property type="entry name" value="trans_reg_C"/>
    <property type="match status" value="1"/>
</dbReference>
<feature type="DNA-binding region" description="OmpR/PhoB-type" evidence="7">
    <location>
        <begin position="128"/>
        <end position="226"/>
    </location>
</feature>
<dbReference type="GO" id="GO:0000976">
    <property type="term" value="F:transcription cis-regulatory region binding"/>
    <property type="evidence" value="ECO:0007669"/>
    <property type="project" value="TreeGrafter"/>
</dbReference>
<proteinExistence type="predicted"/>
<dbReference type="PROSITE" id="PS51755">
    <property type="entry name" value="OMPR_PHOB"/>
    <property type="match status" value="1"/>
</dbReference>
<evidence type="ECO:0000256" key="3">
    <source>
        <dbReference type="ARBA" id="ARBA00023015"/>
    </source>
</evidence>
<reference evidence="10 11" key="1">
    <citation type="journal article" date="2015" name="Genome Announc.">
        <title>Expanding the biotechnology potential of lactobacilli through comparative genomics of 213 strains and associated genera.</title>
        <authorList>
            <person name="Sun Z."/>
            <person name="Harris H.M."/>
            <person name="McCann A."/>
            <person name="Guo C."/>
            <person name="Argimon S."/>
            <person name="Zhang W."/>
            <person name="Yang X."/>
            <person name="Jeffery I.B."/>
            <person name="Cooney J.C."/>
            <person name="Kagawa T.F."/>
            <person name="Liu W."/>
            <person name="Song Y."/>
            <person name="Salvetti E."/>
            <person name="Wrobel A."/>
            <person name="Rasinkangas P."/>
            <person name="Parkhill J."/>
            <person name="Rea M.C."/>
            <person name="O'Sullivan O."/>
            <person name="Ritari J."/>
            <person name="Douillard F.P."/>
            <person name="Paul Ross R."/>
            <person name="Yang R."/>
            <person name="Briner A.E."/>
            <person name="Felis G.E."/>
            <person name="de Vos W.M."/>
            <person name="Barrangou R."/>
            <person name="Klaenhammer T.R."/>
            <person name="Caufield P.W."/>
            <person name="Cui Y."/>
            <person name="Zhang H."/>
            <person name="O'Toole P.W."/>
        </authorList>
    </citation>
    <scope>NUCLEOTIDE SEQUENCE [LARGE SCALE GENOMIC DNA]</scope>
    <source>
        <strain evidence="10 11">DSM 14857</strain>
    </source>
</reference>
<dbReference type="GO" id="GO:0005829">
    <property type="term" value="C:cytosol"/>
    <property type="evidence" value="ECO:0007669"/>
    <property type="project" value="TreeGrafter"/>
</dbReference>
<evidence type="ECO:0000313" key="11">
    <source>
        <dbReference type="Proteomes" id="UP000051647"/>
    </source>
</evidence>
<evidence type="ECO:0000256" key="5">
    <source>
        <dbReference type="ARBA" id="ARBA00023163"/>
    </source>
</evidence>
<dbReference type="EMBL" id="AZFA01000011">
    <property type="protein sequence ID" value="KRL66747.1"/>
    <property type="molecule type" value="Genomic_DNA"/>
</dbReference>
<dbReference type="PATRIC" id="fig|1423815.3.peg.357"/>
<name>A0A0R1SNX7_9LACO</name>
<evidence type="ECO:0000256" key="4">
    <source>
        <dbReference type="ARBA" id="ARBA00023125"/>
    </source>
</evidence>
<dbReference type="GO" id="GO:0000156">
    <property type="term" value="F:phosphorelay response regulator activity"/>
    <property type="evidence" value="ECO:0007669"/>
    <property type="project" value="TreeGrafter"/>
</dbReference>
<keyword evidence="1 6" id="KW-0597">Phosphoprotein</keyword>
<keyword evidence="11" id="KW-1185">Reference proteome</keyword>
<evidence type="ECO:0000313" key="10">
    <source>
        <dbReference type="EMBL" id="KRL66747.1"/>
    </source>
</evidence>
<dbReference type="Gene3D" id="1.10.10.10">
    <property type="entry name" value="Winged helix-like DNA-binding domain superfamily/Winged helix DNA-binding domain"/>
    <property type="match status" value="1"/>
</dbReference>
<dbReference type="PANTHER" id="PTHR48111:SF22">
    <property type="entry name" value="REGULATOR OF RPOS"/>
    <property type="match status" value="1"/>
</dbReference>
<dbReference type="Pfam" id="PF00072">
    <property type="entry name" value="Response_reg"/>
    <property type="match status" value="1"/>
</dbReference>
<dbReference type="PROSITE" id="PS50110">
    <property type="entry name" value="RESPONSE_REGULATORY"/>
    <property type="match status" value="1"/>
</dbReference>
<keyword evidence="3" id="KW-0805">Transcription regulation</keyword>
<feature type="domain" description="Response regulatory" evidence="8">
    <location>
        <begin position="6"/>
        <end position="119"/>
    </location>
</feature>
<dbReference type="AlphaFoldDB" id="A0A0R1SNX7"/>
<sequence>MDNNIKILVVEDDVDLANNIESFLSDFAKIDIENDGLSGKFDAEEGVYDLIILDLMLPGMNGYDVLKNIRTEKINTPVLILTAKAELDDKLRGFDLGADDYLTKPFHREELLVRVKSLLKRSGALADDSILKINDIEINLNNHEVNIEDQPISLNGKEYDLLVYLVQNKNTILTKDQIFERIWGFDSDTSITVVEVYMSNLRKKLRPSKNDYLIKTIRNVGYIFQNEETAKN</sequence>
<accession>A0A0R1SNX7</accession>
<evidence type="ECO:0000256" key="6">
    <source>
        <dbReference type="PROSITE-ProRule" id="PRU00169"/>
    </source>
</evidence>
<dbReference type="Pfam" id="PF00486">
    <property type="entry name" value="Trans_reg_C"/>
    <property type="match status" value="1"/>
</dbReference>
<dbReference type="SUPFAM" id="SSF52172">
    <property type="entry name" value="CheY-like"/>
    <property type="match status" value="1"/>
</dbReference>
<dbReference type="PANTHER" id="PTHR48111">
    <property type="entry name" value="REGULATOR OF RPOS"/>
    <property type="match status" value="1"/>
</dbReference>
<dbReference type="eggNOG" id="COG0745">
    <property type="taxonomic scope" value="Bacteria"/>
</dbReference>
<dbReference type="InterPro" id="IPR011006">
    <property type="entry name" value="CheY-like_superfamily"/>
</dbReference>
<keyword evidence="5" id="KW-0804">Transcription</keyword>
<feature type="modified residue" description="4-aspartylphosphate" evidence="6">
    <location>
        <position position="54"/>
    </location>
</feature>
<gene>
    <name evidence="10" type="ORF">FC27_GL000350</name>
</gene>
<feature type="domain" description="OmpR/PhoB-type" evidence="9">
    <location>
        <begin position="128"/>
        <end position="226"/>
    </location>
</feature>
<keyword evidence="4 7" id="KW-0238">DNA-binding</keyword>
<dbReference type="InterPro" id="IPR001789">
    <property type="entry name" value="Sig_transdc_resp-reg_receiver"/>
</dbReference>
<protein>
    <submittedName>
        <fullName evidence="10">Two-component response regulator</fullName>
    </submittedName>
</protein>
<evidence type="ECO:0000256" key="1">
    <source>
        <dbReference type="ARBA" id="ARBA00022553"/>
    </source>
</evidence>
<dbReference type="GO" id="GO:0006355">
    <property type="term" value="P:regulation of DNA-templated transcription"/>
    <property type="evidence" value="ECO:0007669"/>
    <property type="project" value="InterPro"/>
</dbReference>
<dbReference type="SMART" id="SM00862">
    <property type="entry name" value="Trans_reg_C"/>
    <property type="match status" value="1"/>
</dbReference>
<dbReference type="InterPro" id="IPR039420">
    <property type="entry name" value="WalR-like"/>
</dbReference>
<dbReference type="OrthoDB" id="9790442at2"/>
<dbReference type="GO" id="GO:0032993">
    <property type="term" value="C:protein-DNA complex"/>
    <property type="evidence" value="ECO:0007669"/>
    <property type="project" value="TreeGrafter"/>
</dbReference>